<dbReference type="Proteomes" id="UP000594454">
    <property type="component" value="Chromosome 1"/>
</dbReference>
<feature type="region of interest" description="Disordered" evidence="1">
    <location>
        <begin position="47"/>
        <end position="75"/>
    </location>
</feature>
<feature type="compositionally biased region" description="Low complexity" evidence="1">
    <location>
        <begin position="65"/>
        <end position="75"/>
    </location>
</feature>
<organism evidence="2 3">
    <name type="scientific">Hermetia illucens</name>
    <name type="common">Black soldier fly</name>
    <dbReference type="NCBI Taxonomy" id="343691"/>
    <lineage>
        <taxon>Eukaryota</taxon>
        <taxon>Metazoa</taxon>
        <taxon>Ecdysozoa</taxon>
        <taxon>Arthropoda</taxon>
        <taxon>Hexapoda</taxon>
        <taxon>Insecta</taxon>
        <taxon>Pterygota</taxon>
        <taxon>Neoptera</taxon>
        <taxon>Endopterygota</taxon>
        <taxon>Diptera</taxon>
        <taxon>Brachycera</taxon>
        <taxon>Stratiomyomorpha</taxon>
        <taxon>Stratiomyidae</taxon>
        <taxon>Hermetiinae</taxon>
        <taxon>Hermetia</taxon>
    </lineage>
</organism>
<reference evidence="2 3" key="1">
    <citation type="submission" date="2020-11" db="EMBL/GenBank/DDBJ databases">
        <authorList>
            <person name="Wallbank WR R."/>
            <person name="Pardo Diaz C."/>
            <person name="Kozak K."/>
            <person name="Martin S."/>
            <person name="Jiggins C."/>
            <person name="Moest M."/>
            <person name="Warren A I."/>
            <person name="Generalovic N T."/>
            <person name="Byers J.R.P. K."/>
            <person name="Montejo-Kovacevich G."/>
            <person name="Yen C E."/>
        </authorList>
    </citation>
    <scope>NUCLEOTIDE SEQUENCE [LARGE SCALE GENOMIC DNA]</scope>
</reference>
<dbReference type="EMBL" id="LR899009">
    <property type="protein sequence ID" value="CAD7078422.1"/>
    <property type="molecule type" value="Genomic_DNA"/>
</dbReference>
<gene>
    <name evidence="2" type="ORF">HERILL_LOCUS1690</name>
</gene>
<sequence length="133" mass="14827">MEKLKSVPSFVSKSASTSPPLCEPQLVRLHPSFASYQTYSQPSMLPQFMPPYQTGPSHPIPITEPQQHPPHMTMPPFVTMARKSNTPASSYLATESQQHPICNISSVDTHTCYRNHPRIQSIGGIVVEVYTIH</sequence>
<dbReference type="AlphaFoldDB" id="A0A7R8UCU2"/>
<feature type="region of interest" description="Disordered" evidence="1">
    <location>
        <begin position="1"/>
        <end position="21"/>
    </location>
</feature>
<keyword evidence="3" id="KW-1185">Reference proteome</keyword>
<proteinExistence type="predicted"/>
<dbReference type="InParanoid" id="A0A7R8UCU2"/>
<name>A0A7R8UCU2_HERIL</name>
<accession>A0A7R8UCU2</accession>
<feature type="compositionally biased region" description="Polar residues" evidence="1">
    <location>
        <begin position="9"/>
        <end position="19"/>
    </location>
</feature>
<protein>
    <submittedName>
        <fullName evidence="2">Uncharacterized protein</fullName>
    </submittedName>
</protein>
<evidence type="ECO:0000313" key="3">
    <source>
        <dbReference type="Proteomes" id="UP000594454"/>
    </source>
</evidence>
<evidence type="ECO:0000256" key="1">
    <source>
        <dbReference type="SAM" id="MobiDB-lite"/>
    </source>
</evidence>
<evidence type="ECO:0000313" key="2">
    <source>
        <dbReference type="EMBL" id="CAD7078422.1"/>
    </source>
</evidence>